<evidence type="ECO:0000313" key="1">
    <source>
        <dbReference type="EMBL" id="EER00691.1"/>
    </source>
</evidence>
<dbReference type="OrthoDB" id="10607527at2759"/>
<evidence type="ECO:0000313" key="2">
    <source>
        <dbReference type="Proteomes" id="UP000007800"/>
    </source>
</evidence>
<sequence>MTKLRGLAAPTGGSCQELEIPRSKATGCATICATMNPHNDEKIVHCTQLDEDDSASSIILIEAMEEEIGFAGVLQLILMDPQFNLSSSNPARMMNWIRLGFKKISPNDVTTVTMLLDLSKISI</sequence>
<dbReference type="InParanoid" id="C5LRF9"/>
<protein>
    <submittedName>
        <fullName evidence="1">Uncharacterized protein</fullName>
    </submittedName>
</protein>
<dbReference type="GeneID" id="9043853"/>
<gene>
    <name evidence="1" type="ORF">Pmar_PMAR023902</name>
</gene>
<organism evidence="2">
    <name type="scientific">Perkinsus marinus (strain ATCC 50983 / TXsc)</name>
    <dbReference type="NCBI Taxonomy" id="423536"/>
    <lineage>
        <taxon>Eukaryota</taxon>
        <taxon>Sar</taxon>
        <taxon>Alveolata</taxon>
        <taxon>Perkinsozoa</taxon>
        <taxon>Perkinsea</taxon>
        <taxon>Perkinsida</taxon>
        <taxon>Perkinsidae</taxon>
        <taxon>Perkinsus</taxon>
    </lineage>
</organism>
<dbReference type="AlphaFoldDB" id="C5LRF9"/>
<keyword evidence="2" id="KW-1185">Reference proteome</keyword>
<accession>C5LRF9</accession>
<dbReference type="RefSeq" id="XP_002767973.1">
    <property type="nucleotide sequence ID" value="XM_002767927.1"/>
</dbReference>
<dbReference type="EMBL" id="GG684769">
    <property type="protein sequence ID" value="EER00691.1"/>
    <property type="molecule type" value="Genomic_DNA"/>
</dbReference>
<reference evidence="1 2" key="1">
    <citation type="submission" date="2008-07" db="EMBL/GenBank/DDBJ databases">
        <authorList>
            <person name="El-Sayed N."/>
            <person name="Caler E."/>
            <person name="Inman J."/>
            <person name="Amedeo P."/>
            <person name="Hass B."/>
            <person name="Wortman J."/>
        </authorList>
    </citation>
    <scope>NUCLEOTIDE SEQUENCE [LARGE SCALE GENOMIC DNA]</scope>
    <source>
        <strain evidence="2">ATCC 50983 / TXsc</strain>
    </source>
</reference>
<proteinExistence type="predicted"/>
<name>C5LRF9_PERM5</name>
<dbReference type="Proteomes" id="UP000007800">
    <property type="component" value="Unassembled WGS sequence"/>
</dbReference>